<dbReference type="Proteomes" id="UP000197032">
    <property type="component" value="Unassembled WGS sequence"/>
</dbReference>
<dbReference type="InterPro" id="IPR036866">
    <property type="entry name" value="RibonucZ/Hydroxyglut_hydro"/>
</dbReference>
<evidence type="ECO:0000313" key="2">
    <source>
        <dbReference type="EMBL" id="GAW92661.1"/>
    </source>
</evidence>
<feature type="non-terminal residue" evidence="2">
    <location>
        <position position="36"/>
    </location>
</feature>
<keyword evidence="3" id="KW-1185">Reference proteome</keyword>
<evidence type="ECO:0000313" key="1">
    <source>
        <dbReference type="EMBL" id="GAW91329.1"/>
    </source>
</evidence>
<dbReference type="EMBL" id="BDGJ01000012">
    <property type="protein sequence ID" value="GAW91329.1"/>
    <property type="molecule type" value="Genomic_DNA"/>
</dbReference>
<evidence type="ECO:0000313" key="3">
    <source>
        <dbReference type="Proteomes" id="UP000197032"/>
    </source>
</evidence>
<gene>
    <name evidence="1" type="ORF">KKC1_04910</name>
    <name evidence="2" type="ORF">KKC1_18120</name>
</gene>
<organism evidence="2 3">
    <name type="scientific">Calderihabitans maritimus</name>
    <dbReference type="NCBI Taxonomy" id="1246530"/>
    <lineage>
        <taxon>Bacteria</taxon>
        <taxon>Bacillati</taxon>
        <taxon>Bacillota</taxon>
        <taxon>Clostridia</taxon>
        <taxon>Neomoorellales</taxon>
        <taxon>Calderihabitantaceae</taxon>
        <taxon>Calderihabitans</taxon>
    </lineage>
</organism>
<protein>
    <submittedName>
        <fullName evidence="2">Flavodoxin/nitric oxide synthase</fullName>
    </submittedName>
</protein>
<sequence length="36" mass="4259">MKPVEIKPNVYWVGGIDWDLRYFHGYLTPRGTTYNA</sequence>
<reference evidence="3" key="2">
    <citation type="journal article" date="2017" name="Appl. Environ. Microbiol.">
        <title>Genomic analysis of Calderihabitans maritimus KKC1, a thermophilic hydrogenogenic carboxydotrophic bacterium isolated from marine sediment.</title>
        <authorList>
            <person name="Omae K."/>
            <person name="Yoneda Y."/>
            <person name="Fukuyama Y."/>
            <person name="Yoshida T."/>
            <person name="Sako Y."/>
        </authorList>
    </citation>
    <scope>NUCLEOTIDE SEQUENCE [LARGE SCALE GENOMIC DNA]</scope>
    <source>
        <strain evidence="3">KKC1</strain>
    </source>
</reference>
<dbReference type="AlphaFoldDB" id="A0A1Z5HTK5"/>
<dbReference type="Gene3D" id="3.60.15.10">
    <property type="entry name" value="Ribonuclease Z/Hydroxyacylglutathione hydrolase-like"/>
    <property type="match status" value="1"/>
</dbReference>
<accession>A0A1Z5HTK5</accession>
<reference evidence="2" key="1">
    <citation type="journal article" date="2017" name="Appl. Environ. Microbiol.">
        <title>Genomic Analysis of Calderihabitans maritimus KKC1, a Thermophilic, Hydrogenogenic, Carboxydotrophic Bacterium Isolated from Marine Sediment.</title>
        <authorList>
            <person name="Omae K."/>
            <person name="Yoneda Y."/>
            <person name="Fukuyama Y."/>
            <person name="Yoshida T."/>
            <person name="Sako Y."/>
        </authorList>
    </citation>
    <scope>NUCLEOTIDE SEQUENCE</scope>
    <source>
        <strain evidence="2">KKC1</strain>
    </source>
</reference>
<proteinExistence type="predicted"/>
<name>A0A1Z5HTK5_9FIRM</name>
<comment type="caution">
    <text evidence="2">The sequence shown here is derived from an EMBL/GenBank/DDBJ whole genome shotgun (WGS) entry which is preliminary data.</text>
</comment>
<dbReference type="EMBL" id="BDGJ01000088">
    <property type="protein sequence ID" value="GAW92661.1"/>
    <property type="molecule type" value="Genomic_DNA"/>
</dbReference>